<name>A0A9Q3DVT5_9BASI</name>
<protein>
    <submittedName>
        <fullName evidence="1">Uncharacterized protein</fullName>
    </submittedName>
</protein>
<comment type="caution">
    <text evidence="1">The sequence shown here is derived from an EMBL/GenBank/DDBJ whole genome shotgun (WGS) entry which is preliminary data.</text>
</comment>
<dbReference type="OrthoDB" id="2505141at2759"/>
<accession>A0A9Q3DVT5</accession>
<proteinExistence type="predicted"/>
<keyword evidence="2" id="KW-1185">Reference proteome</keyword>
<feature type="non-terminal residue" evidence="1">
    <location>
        <position position="1"/>
    </location>
</feature>
<organism evidence="1 2">
    <name type="scientific">Austropuccinia psidii MF-1</name>
    <dbReference type="NCBI Taxonomy" id="1389203"/>
    <lineage>
        <taxon>Eukaryota</taxon>
        <taxon>Fungi</taxon>
        <taxon>Dikarya</taxon>
        <taxon>Basidiomycota</taxon>
        <taxon>Pucciniomycotina</taxon>
        <taxon>Pucciniomycetes</taxon>
        <taxon>Pucciniales</taxon>
        <taxon>Sphaerophragmiaceae</taxon>
        <taxon>Austropuccinia</taxon>
    </lineage>
</organism>
<evidence type="ECO:0000313" key="2">
    <source>
        <dbReference type="Proteomes" id="UP000765509"/>
    </source>
</evidence>
<reference evidence="1" key="1">
    <citation type="submission" date="2021-03" db="EMBL/GenBank/DDBJ databases">
        <title>Draft genome sequence of rust myrtle Austropuccinia psidii MF-1, a brazilian biotype.</title>
        <authorList>
            <person name="Quecine M.C."/>
            <person name="Pachon D.M.R."/>
            <person name="Bonatelli M.L."/>
            <person name="Correr F.H."/>
            <person name="Franceschini L.M."/>
            <person name="Leite T.F."/>
            <person name="Margarido G.R.A."/>
            <person name="Almeida C.A."/>
            <person name="Ferrarezi J.A."/>
            <person name="Labate C.A."/>
        </authorList>
    </citation>
    <scope>NUCLEOTIDE SEQUENCE</scope>
    <source>
        <strain evidence="1">MF-1</strain>
    </source>
</reference>
<evidence type="ECO:0000313" key="1">
    <source>
        <dbReference type="EMBL" id="MBW0507995.1"/>
    </source>
</evidence>
<sequence>LSRWGLLNGISEYGGERLVGILQKLKTNTLNGFSEQTIMKNFGQLQRLHKVDPQLHLAPSKKYIFSCRKQKILDDVSYIQLLKHLKATQPQLHDYRKLPHPQGSAILRCFATEHTYLAWRFGMKLSRRSPNNMIYVRKGESDNQFAKIIHILELGDNYIHNGPILMYTVGFILVSAILRLRAYLNVPAWTLGYKDASILAFPIDKMVGLERFD</sequence>
<dbReference type="EMBL" id="AVOT02020052">
    <property type="protein sequence ID" value="MBW0507995.1"/>
    <property type="molecule type" value="Genomic_DNA"/>
</dbReference>
<dbReference type="Proteomes" id="UP000765509">
    <property type="component" value="Unassembled WGS sequence"/>
</dbReference>
<dbReference type="AlphaFoldDB" id="A0A9Q3DVT5"/>
<gene>
    <name evidence="1" type="ORF">O181_047710</name>
</gene>